<evidence type="ECO:0000259" key="3">
    <source>
        <dbReference type="PROSITE" id="PS50994"/>
    </source>
</evidence>
<sequence length="1269" mass="142542">MTTYKEVQNRQWFDKLYSLDHADQPYSLVDVDIDIQHLNTATLDWMMMIEDNGQFDDFLLMEFKEQFRDCSKELFSASDGKIRKAMKEFFRSRGLYSMLSLDTCPLWPEKELNLAMIDPNFKCRQMATTRAICTTGSRAASPPSAPSPPSGAHALTNLSKLYNDELRFTRDFYDVFNLKLSIFNDLCTKAGVTTEQYSAAFGTMLWGKAQTYYYQHLAGEGLTFLELCDRTRAYFHTAKNHQHFLNEGRSIMLRNIITDNLDKSLPYLSQNYGATNKTNLAGQLVSTCQGVPACSQVLVRPAATFEAVASELRSAVDGDHTFYTDRRYNRNARYDHHNRGRDSYPCRNRLNNDRQGGSYNRQGRGNYPQQDEKCFVCGKTGCWSTRHSAEERAYHKDVDPNYHVFLASYKGINKGNSDSQGEDDDDLSTFYNAVTYQSQFNTSSCGPVNGQTFQGIMPDTGAAGVSTAGKTQVMALQQLQPLVVDKSTAGCHRILFGDNPECISIGDVKVKTLFGTILFAVMPTNTPFLLCLADMDKHEIYLNNINNVLGHLWLLLDHYQTVVHYLTKTELRQLHRRFGHPAADRMHKVLEKVGHNDVDKEKPVLHVVDDATSFQAARFLTDMKATTTWDTLWGMWIDMYVGPPDLIATNAGRNFISKDFVDNATSLAIEVKEVPVEAHNSIRKVERYHAVIRRAFEIITSELGTSTTPEHRLQMAVKAINDTAGPDGLVPTLLVFGTYPQFSKTSPPLLEIWKVKAARQVQDALATRNGPNITEVLLLPLQSDVKVWRKNKEWTGTHTLLGLNPDSTAAIVDINGRPATFWTTIPHEKEHNGGPNDGDDDSVPEQPLLGAFAAMTTPAETVNAIHLTQREQDDLVLAQALRSAGKITTLGQPFKKSTQTEIDALIARGVFKFVVYDPKIHGGIRIFKSRIVNEVKGKTTDQPYEKSRLVIQGYNDSDKALILTQSPTIQRASQRLIIALAPSLIAQGMLLWLRDITQAYTQSEDALQRTIIADLPVQLRGLYLSGTIMVVIKPLYGIVEAGAYWWSTYFKHHTNKLQMETSTYDPCLLISRPTAAGVRIVGIQTDDTLGLSDAQFSAKEEEELRSNAKEKEVLTKDNKMDFNGCVHMSLQMGYVIVLGNEVTDNTSFTICGNIIHWSSHKCKRITRSVLASEIYARAHGVDIAIAIGSTLNVIMDRLSLPHVLIVVCTDSLSLYECLVKLSTTKEKRLMIDIMALQEAYELGKLKDIRWINRRNNLADTMTKEPPTPR</sequence>
<accession>A0A9P4LKN1</accession>
<dbReference type="Proteomes" id="UP000799777">
    <property type="component" value="Unassembled WGS sequence"/>
</dbReference>
<dbReference type="EMBL" id="ML978221">
    <property type="protein sequence ID" value="KAF2027782.1"/>
    <property type="molecule type" value="Genomic_DNA"/>
</dbReference>
<dbReference type="GO" id="GO:0003723">
    <property type="term" value="F:RNA binding"/>
    <property type="evidence" value="ECO:0007669"/>
    <property type="project" value="UniProtKB-KW"/>
</dbReference>
<evidence type="ECO:0000256" key="2">
    <source>
        <dbReference type="SAM" id="MobiDB-lite"/>
    </source>
</evidence>
<dbReference type="InterPro" id="IPR036397">
    <property type="entry name" value="RNaseH_sf"/>
</dbReference>
<evidence type="ECO:0000313" key="5">
    <source>
        <dbReference type="Proteomes" id="UP000799777"/>
    </source>
</evidence>
<feature type="compositionally biased region" description="Basic and acidic residues" evidence="2">
    <location>
        <begin position="333"/>
        <end position="344"/>
    </location>
</feature>
<feature type="compositionally biased region" description="Polar residues" evidence="2">
    <location>
        <begin position="353"/>
        <end position="367"/>
    </location>
</feature>
<name>A0A9P4LKN1_9PLEO</name>
<dbReference type="Gene3D" id="3.30.420.10">
    <property type="entry name" value="Ribonuclease H-like superfamily/Ribonuclease H"/>
    <property type="match status" value="1"/>
</dbReference>
<keyword evidence="1" id="KW-0694">RNA-binding</keyword>
<dbReference type="InterPro" id="IPR001584">
    <property type="entry name" value="Integrase_cat-core"/>
</dbReference>
<keyword evidence="5" id="KW-1185">Reference proteome</keyword>
<evidence type="ECO:0000313" key="4">
    <source>
        <dbReference type="EMBL" id="KAF2027782.1"/>
    </source>
</evidence>
<feature type="domain" description="Integrase catalytic" evidence="3">
    <location>
        <begin position="573"/>
        <end position="739"/>
    </location>
</feature>
<proteinExistence type="predicted"/>
<reference evidence="4" key="1">
    <citation type="journal article" date="2020" name="Stud. Mycol.">
        <title>101 Dothideomycetes genomes: a test case for predicting lifestyles and emergence of pathogens.</title>
        <authorList>
            <person name="Haridas S."/>
            <person name="Albert R."/>
            <person name="Binder M."/>
            <person name="Bloem J."/>
            <person name="Labutti K."/>
            <person name="Salamov A."/>
            <person name="Andreopoulos B."/>
            <person name="Baker S."/>
            <person name="Barry K."/>
            <person name="Bills G."/>
            <person name="Bluhm B."/>
            <person name="Cannon C."/>
            <person name="Castanera R."/>
            <person name="Culley D."/>
            <person name="Daum C."/>
            <person name="Ezra D."/>
            <person name="Gonzalez J."/>
            <person name="Henrissat B."/>
            <person name="Kuo A."/>
            <person name="Liang C."/>
            <person name="Lipzen A."/>
            <person name="Lutzoni F."/>
            <person name="Magnuson J."/>
            <person name="Mondo S."/>
            <person name="Nolan M."/>
            <person name="Ohm R."/>
            <person name="Pangilinan J."/>
            <person name="Park H.-J."/>
            <person name="Ramirez L."/>
            <person name="Alfaro M."/>
            <person name="Sun H."/>
            <person name="Tritt A."/>
            <person name="Yoshinaga Y."/>
            <person name="Zwiers L.-H."/>
            <person name="Turgeon B."/>
            <person name="Goodwin S."/>
            <person name="Spatafora J."/>
            <person name="Crous P."/>
            <person name="Grigoriev I."/>
        </authorList>
    </citation>
    <scope>NUCLEOTIDE SEQUENCE</scope>
    <source>
        <strain evidence="4">CBS 110217</strain>
    </source>
</reference>
<dbReference type="PROSITE" id="PS50994">
    <property type="entry name" value="INTEGRASE"/>
    <property type="match status" value="1"/>
</dbReference>
<gene>
    <name evidence="4" type="ORF">EK21DRAFT_102250</name>
</gene>
<dbReference type="GO" id="GO:0005634">
    <property type="term" value="C:nucleus"/>
    <property type="evidence" value="ECO:0007669"/>
    <property type="project" value="UniProtKB-ARBA"/>
</dbReference>
<dbReference type="OrthoDB" id="3780108at2759"/>
<dbReference type="GO" id="GO:0015074">
    <property type="term" value="P:DNA integration"/>
    <property type="evidence" value="ECO:0007669"/>
    <property type="project" value="InterPro"/>
</dbReference>
<evidence type="ECO:0000256" key="1">
    <source>
        <dbReference type="ARBA" id="ARBA00022884"/>
    </source>
</evidence>
<organism evidence="4 5">
    <name type="scientific">Setomelanomma holmii</name>
    <dbReference type="NCBI Taxonomy" id="210430"/>
    <lineage>
        <taxon>Eukaryota</taxon>
        <taxon>Fungi</taxon>
        <taxon>Dikarya</taxon>
        <taxon>Ascomycota</taxon>
        <taxon>Pezizomycotina</taxon>
        <taxon>Dothideomycetes</taxon>
        <taxon>Pleosporomycetidae</taxon>
        <taxon>Pleosporales</taxon>
        <taxon>Pleosporineae</taxon>
        <taxon>Phaeosphaeriaceae</taxon>
        <taxon>Setomelanomma</taxon>
    </lineage>
</organism>
<protein>
    <recommendedName>
        <fullName evidence="3">Integrase catalytic domain-containing protein</fullName>
    </recommendedName>
</protein>
<comment type="caution">
    <text evidence="4">The sequence shown here is derived from an EMBL/GenBank/DDBJ whole genome shotgun (WGS) entry which is preliminary data.</text>
</comment>
<dbReference type="InterPro" id="IPR012337">
    <property type="entry name" value="RNaseH-like_sf"/>
</dbReference>
<dbReference type="SUPFAM" id="SSF53098">
    <property type="entry name" value="Ribonuclease H-like"/>
    <property type="match status" value="1"/>
</dbReference>
<feature type="region of interest" description="Disordered" evidence="2">
    <location>
        <begin position="333"/>
        <end position="367"/>
    </location>
</feature>
<dbReference type="AlphaFoldDB" id="A0A9P4LKN1"/>